<gene>
    <name evidence="3" type="ORF">GCM10023168_00710</name>
</gene>
<sequence>MDADILSSTTDPDGGTRMPLPRPAPGTTGWWVFGTLACLTAVGLIVWWGIVSTTGGVRPEVTGYEVASDSVVVDYDVHRPVGVAVVCRVSALDASRNRVGTVEDAVPAQGPTSVHRQVQVRTSVRAVTGVVDACTRVTATP</sequence>
<evidence type="ECO:0000313" key="4">
    <source>
        <dbReference type="Proteomes" id="UP001500945"/>
    </source>
</evidence>
<keyword evidence="4" id="KW-1185">Reference proteome</keyword>
<protein>
    <recommendedName>
        <fullName evidence="5">DUF4307 domain-containing protein</fullName>
    </recommendedName>
</protein>
<dbReference type="EMBL" id="BAABGM010000001">
    <property type="protein sequence ID" value="GAA4396641.1"/>
    <property type="molecule type" value="Genomic_DNA"/>
</dbReference>
<keyword evidence="2" id="KW-0472">Membrane</keyword>
<keyword evidence="2" id="KW-1133">Transmembrane helix</keyword>
<evidence type="ECO:0000256" key="1">
    <source>
        <dbReference type="SAM" id="MobiDB-lite"/>
    </source>
</evidence>
<evidence type="ECO:0008006" key="5">
    <source>
        <dbReference type="Google" id="ProtNLM"/>
    </source>
</evidence>
<dbReference type="InterPro" id="IPR025443">
    <property type="entry name" value="DUF4307"/>
</dbReference>
<organism evidence="3 4">
    <name type="scientific">Fodinibacter luteus</name>
    <dbReference type="NCBI Taxonomy" id="552064"/>
    <lineage>
        <taxon>Bacteria</taxon>
        <taxon>Bacillati</taxon>
        <taxon>Actinomycetota</taxon>
        <taxon>Actinomycetes</taxon>
        <taxon>Micrococcales</taxon>
        <taxon>Intrasporangiaceae</taxon>
        <taxon>Fodinibacter (ex Wang et al. 2009)</taxon>
    </lineage>
</organism>
<dbReference type="Pfam" id="PF14155">
    <property type="entry name" value="DUF4307"/>
    <property type="match status" value="1"/>
</dbReference>
<reference evidence="4" key="1">
    <citation type="journal article" date="2019" name="Int. J. Syst. Evol. Microbiol.">
        <title>The Global Catalogue of Microorganisms (GCM) 10K type strain sequencing project: providing services to taxonomists for standard genome sequencing and annotation.</title>
        <authorList>
            <consortium name="The Broad Institute Genomics Platform"/>
            <consortium name="The Broad Institute Genome Sequencing Center for Infectious Disease"/>
            <person name="Wu L."/>
            <person name="Ma J."/>
        </authorList>
    </citation>
    <scope>NUCLEOTIDE SEQUENCE [LARGE SCALE GENOMIC DNA]</scope>
    <source>
        <strain evidence="4">JCM 17809</strain>
    </source>
</reference>
<evidence type="ECO:0000313" key="3">
    <source>
        <dbReference type="EMBL" id="GAA4396641.1"/>
    </source>
</evidence>
<feature type="region of interest" description="Disordered" evidence="1">
    <location>
        <begin position="1"/>
        <end position="22"/>
    </location>
</feature>
<feature type="compositionally biased region" description="Polar residues" evidence="1">
    <location>
        <begin position="1"/>
        <end position="11"/>
    </location>
</feature>
<proteinExistence type="predicted"/>
<keyword evidence="2" id="KW-0812">Transmembrane</keyword>
<dbReference type="Proteomes" id="UP001500945">
    <property type="component" value="Unassembled WGS sequence"/>
</dbReference>
<feature type="transmembrane region" description="Helical" evidence="2">
    <location>
        <begin position="28"/>
        <end position="50"/>
    </location>
</feature>
<accession>A0ABP8JVE6</accession>
<name>A0ABP8JVE6_9MICO</name>
<comment type="caution">
    <text evidence="3">The sequence shown here is derived from an EMBL/GenBank/DDBJ whole genome shotgun (WGS) entry which is preliminary data.</text>
</comment>
<evidence type="ECO:0000256" key="2">
    <source>
        <dbReference type="SAM" id="Phobius"/>
    </source>
</evidence>